<protein>
    <submittedName>
        <fullName evidence="1">Uncharacterized protein</fullName>
    </submittedName>
</protein>
<comment type="caution">
    <text evidence="1">The sequence shown here is derived from an EMBL/GenBank/DDBJ whole genome shotgun (WGS) entry which is preliminary data.</text>
</comment>
<dbReference type="EMBL" id="MLYV02001289">
    <property type="protein sequence ID" value="PSR71274.1"/>
    <property type="molecule type" value="Genomic_DNA"/>
</dbReference>
<evidence type="ECO:0000313" key="1">
    <source>
        <dbReference type="EMBL" id="PSR71274.1"/>
    </source>
</evidence>
<reference evidence="1 2" key="1">
    <citation type="submission" date="2018-02" db="EMBL/GenBank/DDBJ databases">
        <title>Genome sequence of the basidiomycete white-rot fungus Phlebia centrifuga.</title>
        <authorList>
            <person name="Granchi Z."/>
            <person name="Peng M."/>
            <person name="de Vries R.P."/>
            <person name="Hilden K."/>
            <person name="Makela M.R."/>
            <person name="Grigoriev I."/>
            <person name="Riley R."/>
        </authorList>
    </citation>
    <scope>NUCLEOTIDE SEQUENCE [LARGE SCALE GENOMIC DNA]</scope>
    <source>
        <strain evidence="1 2">FBCC195</strain>
    </source>
</reference>
<keyword evidence="2" id="KW-1185">Reference proteome</keyword>
<dbReference type="AlphaFoldDB" id="A0A2R6NFV7"/>
<proteinExistence type="predicted"/>
<evidence type="ECO:0000313" key="2">
    <source>
        <dbReference type="Proteomes" id="UP000186601"/>
    </source>
</evidence>
<sequence>MTQLILEEYKEIYSQSMKDTRHGSNSARICATICIGDPDSSRTHAAELILGLPLSDYHS</sequence>
<organism evidence="1 2">
    <name type="scientific">Hermanssonia centrifuga</name>
    <dbReference type="NCBI Taxonomy" id="98765"/>
    <lineage>
        <taxon>Eukaryota</taxon>
        <taxon>Fungi</taxon>
        <taxon>Dikarya</taxon>
        <taxon>Basidiomycota</taxon>
        <taxon>Agaricomycotina</taxon>
        <taxon>Agaricomycetes</taxon>
        <taxon>Polyporales</taxon>
        <taxon>Meruliaceae</taxon>
        <taxon>Hermanssonia</taxon>
    </lineage>
</organism>
<name>A0A2R6NFV7_9APHY</name>
<accession>A0A2R6NFV7</accession>
<dbReference type="Proteomes" id="UP000186601">
    <property type="component" value="Unassembled WGS sequence"/>
</dbReference>
<gene>
    <name evidence="1" type="ORF">PHLCEN_2v12788</name>
</gene>